<accession>B7K6F4</accession>
<keyword evidence="1" id="KW-0614">Plasmid</keyword>
<sequence>MIREAVEQLIIEDRINPNLVLKGYQKAKSIWRETWNNWANSADDKTLETRLAA</sequence>
<evidence type="ECO:0000313" key="1">
    <source>
        <dbReference type="EMBL" id="ACK68376.1"/>
    </source>
</evidence>
<reference evidence="2" key="1">
    <citation type="journal article" date="2011" name="MBio">
        <title>Novel metabolic attributes of the genus Cyanothece, comprising a group of unicellular nitrogen-fixing Cyanobacteria.</title>
        <authorList>
            <person name="Bandyopadhyay A."/>
            <person name="Elvitigala T."/>
            <person name="Welsh E."/>
            <person name="Stockel J."/>
            <person name="Liberton M."/>
            <person name="Min H."/>
            <person name="Sherman L.A."/>
            <person name="Pakrasi H.B."/>
        </authorList>
    </citation>
    <scope>NUCLEOTIDE SEQUENCE [LARGE SCALE GENOMIC DNA]</scope>
    <source>
        <strain evidence="2">PCC 8801</strain>
        <plasmid evidence="2">pP880101</plasmid>
    </source>
</reference>
<protein>
    <submittedName>
        <fullName evidence="1">Uncharacterized protein</fullName>
    </submittedName>
</protein>
<dbReference type="Proteomes" id="UP000008204">
    <property type="component" value="Plasmid pP880101"/>
</dbReference>
<gene>
    <name evidence="1" type="ordered locus">PCC8801_4457</name>
</gene>
<proteinExistence type="predicted"/>
<geneLocation type="plasmid" evidence="1 2">
    <name>pP880101</name>
</geneLocation>
<dbReference type="HOGENOM" id="CLU_3060740_0_0_3"/>
<name>B7K6F4_RIPO1</name>
<dbReference type="AlphaFoldDB" id="B7K6F4"/>
<keyword evidence="2" id="KW-1185">Reference proteome</keyword>
<dbReference type="KEGG" id="cyp:PCC8801_4457"/>
<dbReference type="OrthoDB" id="793940at2"/>
<dbReference type="EMBL" id="CP001288">
    <property type="protein sequence ID" value="ACK68376.1"/>
    <property type="molecule type" value="Genomic_DNA"/>
</dbReference>
<dbReference type="RefSeq" id="WP_012593012.1">
    <property type="nucleotide sequence ID" value="NC_011721.1"/>
</dbReference>
<evidence type="ECO:0000313" key="2">
    <source>
        <dbReference type="Proteomes" id="UP000008204"/>
    </source>
</evidence>
<organism evidence="1 2">
    <name type="scientific">Rippkaea orientalis (strain PCC 8801 / RF-1)</name>
    <name type="common">Cyanothece sp. (strain PCC 8801)</name>
    <dbReference type="NCBI Taxonomy" id="41431"/>
    <lineage>
        <taxon>Bacteria</taxon>
        <taxon>Bacillati</taxon>
        <taxon>Cyanobacteriota</taxon>
        <taxon>Cyanophyceae</taxon>
        <taxon>Oscillatoriophycideae</taxon>
        <taxon>Chroococcales</taxon>
        <taxon>Aphanothecaceae</taxon>
        <taxon>Rippkaea</taxon>
        <taxon>Rippkaea orientalis</taxon>
    </lineage>
</organism>